<reference evidence="6" key="1">
    <citation type="journal article" date="2022" name="bioRxiv">
        <title>Deciphering the potential niche of two novel black yeast fungi from a biological soil crust based on their genomes, phenotypes, and melanin regulation.</title>
        <authorList>
            <consortium name="DOE Joint Genome Institute"/>
            <person name="Carr E.C."/>
            <person name="Barton Q."/>
            <person name="Grambo S."/>
            <person name="Sullivan M."/>
            <person name="Renfro C.M."/>
            <person name="Kuo A."/>
            <person name="Pangilinan J."/>
            <person name="Lipzen A."/>
            <person name="Keymanesh K."/>
            <person name="Savage E."/>
            <person name="Barry K."/>
            <person name="Grigoriev I.V."/>
            <person name="Riekhof W.R."/>
            <person name="Harris S.S."/>
        </authorList>
    </citation>
    <scope>NUCLEOTIDE SEQUENCE</scope>
    <source>
        <strain evidence="6">JF 03-4F</strain>
    </source>
</reference>
<dbReference type="PRINTS" id="PR00465">
    <property type="entry name" value="EP450IV"/>
</dbReference>
<dbReference type="FunFam" id="1.10.630.10:FF:000090">
    <property type="entry name" value="Cytochrome P450 monooxygenase"/>
    <property type="match status" value="1"/>
</dbReference>
<name>A0AAN6E4V3_9EURO</name>
<sequence>MGLKYPGLKQFYLLGEEQTSRRELDIGVPRDIEDLQYGIATEYTIVKPEGVAFQSLSGHLHTIEAVLACETPIAITVDGNAITEPRGPTGLPVIGNFYQIFPDHMGNHQRLFQKYGPIIKTNNLGRVNYFTNDPEISYIAYLESHGLFTKKTSDSGAPLYGIRDNSALFTCDTETPSFALTHKFIPPSMSPKAVRHYAPLMQEAVQSSFPVFDKLDQAGLAINVYQFMVKLSGQLLCRFVLGHDPHHFDAPNSPLHPIMVILGHLLELNKEVQTRGDWYGKMPFGAPRALQHCRLEIASVVDDLIEVCPRNETKDMPMDEAALKATCLVDYLTRATDSKGNKLPYDLVLTNTLAVLGAGFTTISALLSWQFYCLMTYEGQQDRLLQELVDHGVTAETTYTPELVEDMPFLDKFVKEALRIHSPAFQAGRNAKKDMILPGGYRLPKGAVLIPTFPAIHTNPKHWHDPQRFDPDRWDTDDVKNRHKTAYMPFAMGPRGCIGYNYALMQTKFVLCNMIYRYHWENTSPAAVEYDPEFQVIRPLNIYARAVKRSEWPSKSPGLETTSTAM</sequence>
<feature type="binding site" description="axial binding residue" evidence="5">
    <location>
        <position position="497"/>
    </location>
    <ligand>
        <name>heme</name>
        <dbReference type="ChEBI" id="CHEBI:30413"/>
    </ligand>
    <ligandPart>
        <name>Fe</name>
        <dbReference type="ChEBI" id="CHEBI:18248"/>
    </ligandPart>
</feature>
<evidence type="ECO:0000256" key="1">
    <source>
        <dbReference type="ARBA" id="ARBA00001971"/>
    </source>
</evidence>
<gene>
    <name evidence="6" type="ORF">EDD36DRAFT_425683</name>
</gene>
<dbReference type="Gene3D" id="1.10.630.10">
    <property type="entry name" value="Cytochrome P450"/>
    <property type="match status" value="1"/>
</dbReference>
<dbReference type="PANTHER" id="PTHR24305">
    <property type="entry name" value="CYTOCHROME P450"/>
    <property type="match status" value="1"/>
</dbReference>
<dbReference type="PANTHER" id="PTHR24305:SF87">
    <property type="entry name" value="CYTOCHROME P450 MONOOXYGENASE ALND-RELATED"/>
    <property type="match status" value="1"/>
</dbReference>
<keyword evidence="4 5" id="KW-0408">Iron</keyword>
<evidence type="ECO:0000256" key="5">
    <source>
        <dbReference type="PIRSR" id="PIRSR602403-1"/>
    </source>
</evidence>
<dbReference type="InterPro" id="IPR050121">
    <property type="entry name" value="Cytochrome_P450_monoxygenase"/>
</dbReference>
<dbReference type="GO" id="GO:0005506">
    <property type="term" value="F:iron ion binding"/>
    <property type="evidence" value="ECO:0007669"/>
    <property type="project" value="InterPro"/>
</dbReference>
<dbReference type="InterPro" id="IPR001128">
    <property type="entry name" value="Cyt_P450"/>
</dbReference>
<proteinExistence type="inferred from homology"/>
<dbReference type="GO" id="GO:0016705">
    <property type="term" value="F:oxidoreductase activity, acting on paired donors, with incorporation or reduction of molecular oxygen"/>
    <property type="evidence" value="ECO:0007669"/>
    <property type="project" value="InterPro"/>
</dbReference>
<protein>
    <submittedName>
        <fullName evidence="6">Cytochrome P450</fullName>
    </submittedName>
</protein>
<evidence type="ECO:0000256" key="3">
    <source>
        <dbReference type="ARBA" id="ARBA00022723"/>
    </source>
</evidence>
<evidence type="ECO:0000256" key="4">
    <source>
        <dbReference type="ARBA" id="ARBA00023004"/>
    </source>
</evidence>
<evidence type="ECO:0000313" key="7">
    <source>
        <dbReference type="Proteomes" id="UP001203852"/>
    </source>
</evidence>
<evidence type="ECO:0000313" key="6">
    <source>
        <dbReference type="EMBL" id="KAI1618119.1"/>
    </source>
</evidence>
<evidence type="ECO:0000256" key="2">
    <source>
        <dbReference type="ARBA" id="ARBA00010617"/>
    </source>
</evidence>
<organism evidence="6 7">
    <name type="scientific">Exophiala viscosa</name>
    <dbReference type="NCBI Taxonomy" id="2486360"/>
    <lineage>
        <taxon>Eukaryota</taxon>
        <taxon>Fungi</taxon>
        <taxon>Dikarya</taxon>
        <taxon>Ascomycota</taxon>
        <taxon>Pezizomycotina</taxon>
        <taxon>Eurotiomycetes</taxon>
        <taxon>Chaetothyriomycetidae</taxon>
        <taxon>Chaetothyriales</taxon>
        <taxon>Herpotrichiellaceae</taxon>
        <taxon>Exophiala</taxon>
    </lineage>
</organism>
<accession>A0AAN6E4V3</accession>
<keyword evidence="5" id="KW-0349">Heme</keyword>
<comment type="similarity">
    <text evidence="2">Belongs to the cytochrome P450 family.</text>
</comment>
<dbReference type="InterPro" id="IPR036396">
    <property type="entry name" value="Cyt_P450_sf"/>
</dbReference>
<dbReference type="GO" id="GO:0004497">
    <property type="term" value="F:monooxygenase activity"/>
    <property type="evidence" value="ECO:0007669"/>
    <property type="project" value="InterPro"/>
</dbReference>
<dbReference type="EMBL" id="MU404350">
    <property type="protein sequence ID" value="KAI1618119.1"/>
    <property type="molecule type" value="Genomic_DNA"/>
</dbReference>
<dbReference type="GO" id="GO:0020037">
    <property type="term" value="F:heme binding"/>
    <property type="evidence" value="ECO:0007669"/>
    <property type="project" value="InterPro"/>
</dbReference>
<dbReference type="Proteomes" id="UP001203852">
    <property type="component" value="Unassembled WGS sequence"/>
</dbReference>
<dbReference type="PRINTS" id="PR00385">
    <property type="entry name" value="P450"/>
</dbReference>
<dbReference type="AlphaFoldDB" id="A0AAN6E4V3"/>
<comment type="cofactor">
    <cofactor evidence="1 5">
        <name>heme</name>
        <dbReference type="ChEBI" id="CHEBI:30413"/>
    </cofactor>
</comment>
<dbReference type="InterPro" id="IPR002403">
    <property type="entry name" value="Cyt_P450_E_grp-IV"/>
</dbReference>
<keyword evidence="3 5" id="KW-0479">Metal-binding</keyword>
<dbReference type="CDD" id="cd00302">
    <property type="entry name" value="cytochrome_P450"/>
    <property type="match status" value="1"/>
</dbReference>
<comment type="caution">
    <text evidence="6">The sequence shown here is derived from an EMBL/GenBank/DDBJ whole genome shotgun (WGS) entry which is preliminary data.</text>
</comment>
<keyword evidence="7" id="KW-1185">Reference proteome</keyword>
<dbReference type="Pfam" id="PF00067">
    <property type="entry name" value="p450"/>
    <property type="match status" value="1"/>
</dbReference>
<dbReference type="SUPFAM" id="SSF48264">
    <property type="entry name" value="Cytochrome P450"/>
    <property type="match status" value="1"/>
</dbReference>